<keyword evidence="1" id="KW-0472">Membrane</keyword>
<name>A0ABR1KSS4_9PEZI</name>
<feature type="transmembrane region" description="Helical" evidence="1">
    <location>
        <begin position="60"/>
        <end position="81"/>
    </location>
</feature>
<evidence type="ECO:0000256" key="1">
    <source>
        <dbReference type="SAM" id="Phobius"/>
    </source>
</evidence>
<evidence type="ECO:0000313" key="3">
    <source>
        <dbReference type="Proteomes" id="UP001363622"/>
    </source>
</evidence>
<keyword evidence="1" id="KW-1133">Transmembrane helix</keyword>
<protein>
    <submittedName>
        <fullName evidence="2">Uncharacterized protein</fullName>
    </submittedName>
</protein>
<sequence>MASVAYISFPRFPLKRFYNSSGYRLHVCFLPFSAQAALTATAWASGALVLPAQSAWDCFIFHITHNMAPGSGVFFYCIYTISPQPGFYFSGKDVDAPASQSIGGGVVCWLLVLLAGFSPLYLWPVLASHGLGFRFQVQIQVQRW</sequence>
<organism evidence="2 3">
    <name type="scientific">Phyllosticta citriasiana</name>
    <dbReference type="NCBI Taxonomy" id="595635"/>
    <lineage>
        <taxon>Eukaryota</taxon>
        <taxon>Fungi</taxon>
        <taxon>Dikarya</taxon>
        <taxon>Ascomycota</taxon>
        <taxon>Pezizomycotina</taxon>
        <taxon>Dothideomycetes</taxon>
        <taxon>Dothideomycetes incertae sedis</taxon>
        <taxon>Botryosphaeriales</taxon>
        <taxon>Phyllostictaceae</taxon>
        <taxon>Phyllosticta</taxon>
    </lineage>
</organism>
<gene>
    <name evidence="2" type="ORF">IWZ03DRAFT_142004</name>
</gene>
<keyword evidence="3" id="KW-1185">Reference proteome</keyword>
<evidence type="ECO:0000313" key="2">
    <source>
        <dbReference type="EMBL" id="KAK7520573.1"/>
    </source>
</evidence>
<comment type="caution">
    <text evidence="2">The sequence shown here is derived from an EMBL/GenBank/DDBJ whole genome shotgun (WGS) entry which is preliminary data.</text>
</comment>
<proteinExistence type="predicted"/>
<reference evidence="2 3" key="1">
    <citation type="submission" date="2024-04" db="EMBL/GenBank/DDBJ databases">
        <title>Phyllosticta paracitricarpa is synonymous to the EU quarantine fungus P. citricarpa based on phylogenomic analyses.</title>
        <authorList>
            <consortium name="Lawrence Berkeley National Laboratory"/>
            <person name="Van Ingen-Buijs V.A."/>
            <person name="Van Westerhoven A.C."/>
            <person name="Haridas S."/>
            <person name="Skiadas P."/>
            <person name="Martin F."/>
            <person name="Groenewald J.Z."/>
            <person name="Crous P.W."/>
            <person name="Seidl M.F."/>
        </authorList>
    </citation>
    <scope>NUCLEOTIDE SEQUENCE [LARGE SCALE GENOMIC DNA]</scope>
    <source>
        <strain evidence="2 3">CBS 123371</strain>
    </source>
</reference>
<dbReference type="EMBL" id="JBBPHU010000003">
    <property type="protein sequence ID" value="KAK7520573.1"/>
    <property type="molecule type" value="Genomic_DNA"/>
</dbReference>
<accession>A0ABR1KSS4</accession>
<feature type="transmembrane region" description="Helical" evidence="1">
    <location>
        <begin position="102"/>
        <end position="123"/>
    </location>
</feature>
<keyword evidence="1" id="KW-0812">Transmembrane</keyword>
<dbReference type="Proteomes" id="UP001363622">
    <property type="component" value="Unassembled WGS sequence"/>
</dbReference>